<dbReference type="PANTHER" id="PTHR48048:SF76">
    <property type="entry name" value="UDP-GLYCOSYLTRANSFERASE 708D1-LIKE"/>
    <property type="match status" value="1"/>
</dbReference>
<sequence length="459" mass="50411">MADSGSNTQSPHIALFPSSGMGHLTPFLRLAATLSKQNFQVTVITFHPTVSFAESKLLSSFFSAFPQITSKEFHLLPFDPSTVNSKDPFFLKFEAIRCSAPLLSPLLTSLSPPVSALITDITLASSFLPITSNLHLPNHILFTSSAKMLAFCSYYPSLVDTNTNSIKISEQFEIPGLSTIPKAWIPPLLLDLTNLFATQFLENGRKIIESNGVLINTFNSLEPESLKALNEGKVIKGLPPIIPIGPLVPCDFEKGSPLKWLDDQPEGSVVYVSFGSRTAMSRVQIRELGVGLVKSGCRFVWVVKDSKVDKEDEEDLEVILGKGYVEEVKNKGLVMKGWVDQEEVLSHQAVSGFVSHCGWNSVSEAAWHGVRMLAWPQHGDQMINADVVRKSGLGMWVESWIGGNLVKGEEIGEKIKELMEDEGLRLKTTHVREEARKAVGIGGSSEVGLLKLRKNLEPI</sequence>
<keyword evidence="3 4" id="KW-0808">Transferase</keyword>
<dbReference type="OrthoDB" id="5835829at2759"/>
<accession>A0A7J6X2I8</accession>
<comment type="caution">
    <text evidence="6">The sequence shown here is derived from an EMBL/GenBank/DDBJ whole genome shotgun (WGS) entry which is preliminary data.</text>
</comment>
<proteinExistence type="inferred from homology"/>
<dbReference type="Pfam" id="PF00201">
    <property type="entry name" value="UDPGT"/>
    <property type="match status" value="1"/>
</dbReference>
<dbReference type="InterPro" id="IPR050481">
    <property type="entry name" value="UDP-glycosyltransf_plant"/>
</dbReference>
<name>A0A7J6X2I8_THATH</name>
<evidence type="ECO:0000256" key="5">
    <source>
        <dbReference type="RuleBase" id="RU362057"/>
    </source>
</evidence>
<evidence type="ECO:0000313" key="7">
    <source>
        <dbReference type="Proteomes" id="UP000554482"/>
    </source>
</evidence>
<dbReference type="SUPFAM" id="SSF53756">
    <property type="entry name" value="UDP-Glycosyltransferase/glycogen phosphorylase"/>
    <property type="match status" value="1"/>
</dbReference>
<dbReference type="EC" id="2.4.1.-" evidence="5"/>
<dbReference type="Gene3D" id="3.40.50.2000">
    <property type="entry name" value="Glycogen Phosphorylase B"/>
    <property type="match status" value="2"/>
</dbReference>
<reference evidence="6 7" key="1">
    <citation type="submission" date="2020-06" db="EMBL/GenBank/DDBJ databases">
        <title>Transcriptomic and genomic resources for Thalictrum thalictroides and T. hernandezii: Facilitating candidate gene discovery in an emerging model plant lineage.</title>
        <authorList>
            <person name="Arias T."/>
            <person name="Riano-Pachon D.M."/>
            <person name="Di Stilio V.S."/>
        </authorList>
    </citation>
    <scope>NUCLEOTIDE SEQUENCE [LARGE SCALE GENOMIC DNA]</scope>
    <source>
        <strain evidence="7">cv. WT478/WT964</strain>
        <tissue evidence="6">Leaves</tissue>
    </source>
</reference>
<evidence type="ECO:0000256" key="1">
    <source>
        <dbReference type="ARBA" id="ARBA00009995"/>
    </source>
</evidence>
<dbReference type="AlphaFoldDB" id="A0A7J6X2I8"/>
<dbReference type="FunFam" id="3.40.50.2000:FF:000060">
    <property type="entry name" value="Glycosyltransferase"/>
    <property type="match status" value="1"/>
</dbReference>
<dbReference type="CDD" id="cd03784">
    <property type="entry name" value="GT1_Gtf-like"/>
    <property type="match status" value="1"/>
</dbReference>
<dbReference type="EMBL" id="JABWDY010007248">
    <property type="protein sequence ID" value="KAF5203105.1"/>
    <property type="molecule type" value="Genomic_DNA"/>
</dbReference>
<gene>
    <name evidence="6" type="ORF">FRX31_007310</name>
</gene>
<dbReference type="InterPro" id="IPR035595">
    <property type="entry name" value="UDP_glycos_trans_CS"/>
</dbReference>
<keyword evidence="2 4" id="KW-0328">Glycosyltransferase</keyword>
<comment type="similarity">
    <text evidence="1 4">Belongs to the UDP-glycosyltransferase family.</text>
</comment>
<evidence type="ECO:0000313" key="6">
    <source>
        <dbReference type="EMBL" id="KAF5203105.1"/>
    </source>
</evidence>
<evidence type="ECO:0000256" key="3">
    <source>
        <dbReference type="ARBA" id="ARBA00022679"/>
    </source>
</evidence>
<dbReference type="PROSITE" id="PS00375">
    <property type="entry name" value="UDPGT"/>
    <property type="match status" value="1"/>
</dbReference>
<evidence type="ECO:0000256" key="4">
    <source>
        <dbReference type="RuleBase" id="RU003718"/>
    </source>
</evidence>
<dbReference type="Proteomes" id="UP000554482">
    <property type="component" value="Unassembled WGS sequence"/>
</dbReference>
<organism evidence="6 7">
    <name type="scientific">Thalictrum thalictroides</name>
    <name type="common">Rue-anemone</name>
    <name type="synonym">Anemone thalictroides</name>
    <dbReference type="NCBI Taxonomy" id="46969"/>
    <lineage>
        <taxon>Eukaryota</taxon>
        <taxon>Viridiplantae</taxon>
        <taxon>Streptophyta</taxon>
        <taxon>Embryophyta</taxon>
        <taxon>Tracheophyta</taxon>
        <taxon>Spermatophyta</taxon>
        <taxon>Magnoliopsida</taxon>
        <taxon>Ranunculales</taxon>
        <taxon>Ranunculaceae</taxon>
        <taxon>Thalictroideae</taxon>
        <taxon>Thalictrum</taxon>
    </lineage>
</organism>
<dbReference type="FunFam" id="3.40.50.2000:FF:000127">
    <property type="entry name" value="Glycosyltransferase"/>
    <property type="match status" value="1"/>
</dbReference>
<keyword evidence="7" id="KW-1185">Reference proteome</keyword>
<dbReference type="PANTHER" id="PTHR48048">
    <property type="entry name" value="GLYCOSYLTRANSFERASE"/>
    <property type="match status" value="1"/>
</dbReference>
<protein>
    <recommendedName>
        <fullName evidence="5">Glycosyltransferase</fullName>
        <ecNumber evidence="5">2.4.1.-</ecNumber>
    </recommendedName>
</protein>
<dbReference type="InterPro" id="IPR002213">
    <property type="entry name" value="UDP_glucos_trans"/>
</dbReference>
<evidence type="ECO:0000256" key="2">
    <source>
        <dbReference type="ARBA" id="ARBA00022676"/>
    </source>
</evidence>
<dbReference type="GO" id="GO:0035251">
    <property type="term" value="F:UDP-glucosyltransferase activity"/>
    <property type="evidence" value="ECO:0007669"/>
    <property type="project" value="InterPro"/>
</dbReference>